<dbReference type="EMBL" id="JACRTD010000004">
    <property type="protein sequence ID" value="MBC8585367.1"/>
    <property type="molecule type" value="Genomic_DNA"/>
</dbReference>
<evidence type="ECO:0000256" key="7">
    <source>
        <dbReference type="ARBA" id="ARBA00023125"/>
    </source>
</evidence>
<keyword evidence="5" id="KW-0902">Two-component regulatory system</keyword>
<keyword evidence="6" id="KW-0805">Transcription regulation</keyword>
<keyword evidence="8" id="KW-0804">Transcription</keyword>
<dbReference type="GO" id="GO:0043565">
    <property type="term" value="F:sequence-specific DNA binding"/>
    <property type="evidence" value="ECO:0007669"/>
    <property type="project" value="InterPro"/>
</dbReference>
<dbReference type="CDD" id="cd17536">
    <property type="entry name" value="REC_YesN-like"/>
    <property type="match status" value="1"/>
</dbReference>
<evidence type="ECO:0000256" key="6">
    <source>
        <dbReference type="ARBA" id="ARBA00023015"/>
    </source>
</evidence>
<proteinExistence type="predicted"/>
<keyword evidence="4 10" id="KW-0597">Phosphoprotein</keyword>
<evidence type="ECO:0000313" key="14">
    <source>
        <dbReference type="Proteomes" id="UP000623678"/>
    </source>
</evidence>
<dbReference type="RefSeq" id="WP_262395149.1">
    <property type="nucleotide sequence ID" value="NZ_JACRTD010000004.1"/>
</dbReference>
<accession>A0A926ERN0</accession>
<evidence type="ECO:0000256" key="5">
    <source>
        <dbReference type="ARBA" id="ARBA00023012"/>
    </source>
</evidence>
<dbReference type="PROSITE" id="PS50110">
    <property type="entry name" value="RESPONSE_REGULATORY"/>
    <property type="match status" value="1"/>
</dbReference>
<dbReference type="PROSITE" id="PS01124">
    <property type="entry name" value="HTH_ARAC_FAMILY_2"/>
    <property type="match status" value="1"/>
</dbReference>
<dbReference type="SUPFAM" id="SSF46689">
    <property type="entry name" value="Homeodomain-like"/>
    <property type="match status" value="2"/>
</dbReference>
<feature type="modified residue" description="4-aspartylphosphate" evidence="10">
    <location>
        <position position="55"/>
    </location>
</feature>
<dbReference type="PRINTS" id="PR00032">
    <property type="entry name" value="HTHARAC"/>
</dbReference>
<dbReference type="AlphaFoldDB" id="A0A926ERN0"/>
<dbReference type="SUPFAM" id="SSF52172">
    <property type="entry name" value="CheY-like"/>
    <property type="match status" value="1"/>
</dbReference>
<dbReference type="Gene3D" id="1.10.10.60">
    <property type="entry name" value="Homeodomain-like"/>
    <property type="match status" value="2"/>
</dbReference>
<evidence type="ECO:0000313" key="13">
    <source>
        <dbReference type="EMBL" id="MBC8585367.1"/>
    </source>
</evidence>
<keyword evidence="14" id="KW-1185">Reference proteome</keyword>
<evidence type="ECO:0000259" key="11">
    <source>
        <dbReference type="PROSITE" id="PS01124"/>
    </source>
</evidence>
<evidence type="ECO:0000256" key="9">
    <source>
        <dbReference type="ARBA" id="ARBA00024867"/>
    </source>
</evidence>
<dbReference type="InterPro" id="IPR020449">
    <property type="entry name" value="Tscrpt_reg_AraC-type_HTH"/>
</dbReference>
<dbReference type="GO" id="GO:0003700">
    <property type="term" value="F:DNA-binding transcription factor activity"/>
    <property type="evidence" value="ECO:0007669"/>
    <property type="project" value="InterPro"/>
</dbReference>
<dbReference type="SMART" id="SM00342">
    <property type="entry name" value="HTH_ARAC"/>
    <property type="match status" value="1"/>
</dbReference>
<keyword evidence="3" id="KW-0963">Cytoplasm</keyword>
<dbReference type="PANTHER" id="PTHR42713">
    <property type="entry name" value="HISTIDINE KINASE-RELATED"/>
    <property type="match status" value="1"/>
</dbReference>
<dbReference type="Gene3D" id="3.40.50.2300">
    <property type="match status" value="1"/>
</dbReference>
<dbReference type="InterPro" id="IPR001789">
    <property type="entry name" value="Sig_transdc_resp-reg_receiver"/>
</dbReference>
<evidence type="ECO:0000256" key="10">
    <source>
        <dbReference type="PROSITE-ProRule" id="PRU00169"/>
    </source>
</evidence>
<evidence type="ECO:0000256" key="3">
    <source>
        <dbReference type="ARBA" id="ARBA00022490"/>
    </source>
</evidence>
<feature type="domain" description="Response regulatory" evidence="12">
    <location>
        <begin position="3"/>
        <end position="120"/>
    </location>
</feature>
<dbReference type="InterPro" id="IPR051552">
    <property type="entry name" value="HptR"/>
</dbReference>
<feature type="domain" description="HTH araC/xylS-type" evidence="11">
    <location>
        <begin position="413"/>
        <end position="511"/>
    </location>
</feature>
<evidence type="ECO:0000256" key="2">
    <source>
        <dbReference type="ARBA" id="ARBA00018672"/>
    </source>
</evidence>
<organism evidence="13 14">
    <name type="scientific">Youxingia wuxianensis</name>
    <dbReference type="NCBI Taxonomy" id="2763678"/>
    <lineage>
        <taxon>Bacteria</taxon>
        <taxon>Bacillati</taxon>
        <taxon>Bacillota</taxon>
        <taxon>Clostridia</taxon>
        <taxon>Eubacteriales</taxon>
        <taxon>Oscillospiraceae</taxon>
        <taxon>Youxingia</taxon>
    </lineage>
</organism>
<evidence type="ECO:0000256" key="1">
    <source>
        <dbReference type="ARBA" id="ARBA00004496"/>
    </source>
</evidence>
<comment type="subcellular location">
    <subcellularLocation>
        <location evidence="1">Cytoplasm</location>
    </subcellularLocation>
</comment>
<comment type="function">
    <text evidence="9">May play the central regulatory role in sporulation. It may be an element of the effector pathway responsible for the activation of sporulation genes in response to nutritional stress. Spo0A may act in concert with spo0H (a sigma factor) to control the expression of some genes that are critical to the sporulation process.</text>
</comment>
<evidence type="ECO:0000259" key="12">
    <source>
        <dbReference type="PROSITE" id="PS50110"/>
    </source>
</evidence>
<sequence length="513" mass="58122">MIKLLIADDERDTRSVIRDMVPWEENGIRVCGEASNGKEAIHTIETQRPDIALLDIRMPLVDGLGVAKYIYENKLDMESVILSGHNEFVYAQQAMKYGVSDYLLKPCRPEDILASITHCKQRLEQNRQKENLLSNMSNQLSQDNSALNEHLLLQLLSGAGAAPGLLSLFEQSENCCFCAAAFLPQRNITQDVTARELILGELYKQFLHCETARTNGHIAVVVQMKTDDPSSLYNACLRIREKFLSEDLQVSIGIGMPVSALPLLPSSYQSALFMLEKQFFSFPGQVLSGCCEDDFSHLPYLRPDEEESRLLSAIRTGGEEQVSPIVEEFFQLFQSHPCTKANVINAVLTLLLEVYRICETCGIPVPENMENYLLYEQLEDFSTLEELKRLVLLFAQDTALKIQGKSSGSSPIHAALKYIEEHYRENIDLNILASHVHITPSYLSLMFKQTTGVNFIDHLNNTRIQKACELMKNLELKAYEISYMVGYNDEKYFSRVFKKVTGMSPSKYRKVNI</sequence>
<dbReference type="GO" id="GO:0005737">
    <property type="term" value="C:cytoplasm"/>
    <property type="evidence" value="ECO:0007669"/>
    <property type="project" value="UniProtKB-SubCell"/>
</dbReference>
<dbReference type="InterPro" id="IPR018060">
    <property type="entry name" value="HTH_AraC"/>
</dbReference>
<dbReference type="PANTHER" id="PTHR42713:SF3">
    <property type="entry name" value="TRANSCRIPTIONAL REGULATORY PROTEIN HPTR"/>
    <property type="match status" value="1"/>
</dbReference>
<dbReference type="GO" id="GO:0000160">
    <property type="term" value="P:phosphorelay signal transduction system"/>
    <property type="evidence" value="ECO:0007669"/>
    <property type="project" value="UniProtKB-KW"/>
</dbReference>
<dbReference type="InterPro" id="IPR011006">
    <property type="entry name" value="CheY-like_superfamily"/>
</dbReference>
<reference evidence="13" key="1">
    <citation type="submission" date="2020-08" db="EMBL/GenBank/DDBJ databases">
        <title>Genome public.</title>
        <authorList>
            <person name="Liu C."/>
            <person name="Sun Q."/>
        </authorList>
    </citation>
    <scope>NUCLEOTIDE SEQUENCE</scope>
    <source>
        <strain evidence="13">NSJ-64</strain>
    </source>
</reference>
<dbReference type="Pfam" id="PF00072">
    <property type="entry name" value="Response_reg"/>
    <property type="match status" value="1"/>
</dbReference>
<dbReference type="Proteomes" id="UP000623678">
    <property type="component" value="Unassembled WGS sequence"/>
</dbReference>
<evidence type="ECO:0000256" key="4">
    <source>
        <dbReference type="ARBA" id="ARBA00022553"/>
    </source>
</evidence>
<comment type="caution">
    <text evidence="13">The sequence shown here is derived from an EMBL/GenBank/DDBJ whole genome shotgun (WGS) entry which is preliminary data.</text>
</comment>
<dbReference type="SMART" id="SM00448">
    <property type="entry name" value="REC"/>
    <property type="match status" value="1"/>
</dbReference>
<dbReference type="InterPro" id="IPR009057">
    <property type="entry name" value="Homeodomain-like_sf"/>
</dbReference>
<protein>
    <recommendedName>
        <fullName evidence="2">Stage 0 sporulation protein A homolog</fullName>
    </recommendedName>
</protein>
<dbReference type="Pfam" id="PF12833">
    <property type="entry name" value="HTH_18"/>
    <property type="match status" value="1"/>
</dbReference>
<keyword evidence="7" id="KW-0238">DNA-binding</keyword>
<name>A0A926ERN0_9FIRM</name>
<evidence type="ECO:0000256" key="8">
    <source>
        <dbReference type="ARBA" id="ARBA00023163"/>
    </source>
</evidence>
<gene>
    <name evidence="13" type="ORF">H8705_07200</name>
</gene>